<comment type="similarity">
    <text evidence="4">Belongs to the CsrA/RsmA family.</text>
</comment>
<dbReference type="Gene3D" id="2.60.40.4380">
    <property type="entry name" value="Translational regulator CsrA"/>
    <property type="match status" value="1"/>
</dbReference>
<feature type="region of interest" description="Disordered" evidence="5">
    <location>
        <begin position="78"/>
        <end position="113"/>
    </location>
</feature>
<dbReference type="NCBIfam" id="NF002469">
    <property type="entry name" value="PRK01712.1"/>
    <property type="match status" value="1"/>
</dbReference>
<dbReference type="InterPro" id="IPR003751">
    <property type="entry name" value="CsrA"/>
</dbReference>
<reference evidence="6" key="1">
    <citation type="submission" date="2022-10" db="EMBL/GenBank/DDBJ databases">
        <authorList>
            <person name="Koch H."/>
        </authorList>
    </citation>
    <scope>NUCLEOTIDE SEQUENCE</scope>
    <source>
        <strain evidence="6">DNF</strain>
    </source>
</reference>
<sequence length="113" mass="12429">MATVLALTRKVGEAITIGPDIRVVVLHVKGGIVRLGIDAPRSVAVHRDEVYSRIREQNRLAASADPLTTLDLERLTPKLPRRTHVGITMPAQPGEGSPNAHSCDDRPFRRHRS</sequence>
<keyword evidence="1 4" id="KW-0963">Cytoplasm</keyword>
<dbReference type="RefSeq" id="WP_370693581.1">
    <property type="nucleotide sequence ID" value="NZ_OX365700.1"/>
</dbReference>
<evidence type="ECO:0000256" key="2">
    <source>
        <dbReference type="ARBA" id="ARBA00022845"/>
    </source>
</evidence>
<dbReference type="PANTHER" id="PTHR34984">
    <property type="entry name" value="CARBON STORAGE REGULATOR"/>
    <property type="match status" value="1"/>
</dbReference>
<dbReference type="HAMAP" id="MF_00167">
    <property type="entry name" value="CsrA"/>
    <property type="match status" value="1"/>
</dbReference>
<evidence type="ECO:0000256" key="5">
    <source>
        <dbReference type="SAM" id="MobiDB-lite"/>
    </source>
</evidence>
<dbReference type="AlphaFoldDB" id="A0AA86N1T6"/>
<keyword evidence="4" id="KW-1005">Bacterial flagellum biogenesis</keyword>
<keyword evidence="2 4" id="KW-0810">Translation regulation</keyword>
<dbReference type="GO" id="GO:0006402">
    <property type="term" value="P:mRNA catabolic process"/>
    <property type="evidence" value="ECO:0007669"/>
    <property type="project" value="InterPro"/>
</dbReference>
<dbReference type="SUPFAM" id="SSF117130">
    <property type="entry name" value="CsrA-like"/>
    <property type="match status" value="1"/>
</dbReference>
<evidence type="ECO:0000256" key="1">
    <source>
        <dbReference type="ARBA" id="ARBA00022490"/>
    </source>
</evidence>
<dbReference type="KEGG" id="nti:DNFV4_03420"/>
<proteinExistence type="inferred from homology"/>
<dbReference type="Pfam" id="PF02599">
    <property type="entry name" value="CsrA"/>
    <property type="match status" value="1"/>
</dbReference>
<comment type="subcellular location">
    <subcellularLocation>
        <location evidence="4">Cytoplasm</location>
    </subcellularLocation>
</comment>
<dbReference type="PANTHER" id="PTHR34984:SF1">
    <property type="entry name" value="CARBON STORAGE REGULATOR"/>
    <property type="match status" value="1"/>
</dbReference>
<dbReference type="GO" id="GO:0048027">
    <property type="term" value="F:mRNA 5'-UTR binding"/>
    <property type="evidence" value="ECO:0007669"/>
    <property type="project" value="UniProtKB-UniRule"/>
</dbReference>
<keyword evidence="3 4" id="KW-0694">RNA-binding</keyword>
<dbReference type="NCBIfam" id="TIGR00202">
    <property type="entry name" value="csrA"/>
    <property type="match status" value="1"/>
</dbReference>
<dbReference type="InterPro" id="IPR036107">
    <property type="entry name" value="CsrA_sf"/>
</dbReference>
<organism evidence="6 7">
    <name type="scientific">Nitrospira tepida</name>
    <dbReference type="NCBI Taxonomy" id="2973512"/>
    <lineage>
        <taxon>Bacteria</taxon>
        <taxon>Pseudomonadati</taxon>
        <taxon>Nitrospirota</taxon>
        <taxon>Nitrospiria</taxon>
        <taxon>Nitrospirales</taxon>
        <taxon>Nitrospiraceae</taxon>
        <taxon>Nitrospira</taxon>
    </lineage>
</organism>
<dbReference type="GO" id="GO:1902208">
    <property type="term" value="P:regulation of bacterial-type flagellum assembly"/>
    <property type="evidence" value="ECO:0007669"/>
    <property type="project" value="UniProtKB-UniRule"/>
</dbReference>
<keyword evidence="7" id="KW-1185">Reference proteome</keyword>
<accession>A0AA86N1T6</accession>
<dbReference type="Proteomes" id="UP001179121">
    <property type="component" value="Chromosome"/>
</dbReference>
<dbReference type="GO" id="GO:0005829">
    <property type="term" value="C:cytosol"/>
    <property type="evidence" value="ECO:0007669"/>
    <property type="project" value="TreeGrafter"/>
</dbReference>
<dbReference type="EMBL" id="OX365700">
    <property type="protein sequence ID" value="CAI4032990.1"/>
    <property type="molecule type" value="Genomic_DNA"/>
</dbReference>
<name>A0AA86N1T6_9BACT</name>
<gene>
    <name evidence="4" type="primary">csrA</name>
    <name evidence="6" type="ORF">DNFV4_03420</name>
</gene>
<evidence type="ECO:0000313" key="6">
    <source>
        <dbReference type="EMBL" id="CAI4032990.1"/>
    </source>
</evidence>
<keyword evidence="4" id="KW-0678">Repressor</keyword>
<evidence type="ECO:0000313" key="7">
    <source>
        <dbReference type="Proteomes" id="UP001179121"/>
    </source>
</evidence>
<dbReference type="GO" id="GO:0045947">
    <property type="term" value="P:negative regulation of translational initiation"/>
    <property type="evidence" value="ECO:0007669"/>
    <property type="project" value="UniProtKB-UniRule"/>
</dbReference>
<comment type="function">
    <text evidence="4">A translational regulator that binds mRNA to regulate translation initiation and/or mRNA stability. Usually binds in the 5'-UTR at or near the Shine-Dalgarno sequence preventing ribosome-binding, thus repressing translation. Its main target seems to be the major flagellin gene, while its function is anatagonized by FliW.</text>
</comment>
<dbReference type="GO" id="GO:0044781">
    <property type="term" value="P:bacterial-type flagellum organization"/>
    <property type="evidence" value="ECO:0007669"/>
    <property type="project" value="UniProtKB-KW"/>
</dbReference>
<evidence type="ECO:0000256" key="3">
    <source>
        <dbReference type="ARBA" id="ARBA00022884"/>
    </source>
</evidence>
<protein>
    <recommendedName>
        <fullName evidence="4">Translational regulator CsrA</fullName>
    </recommendedName>
</protein>
<comment type="subunit">
    <text evidence="4">Homodimer; the beta-strands of each monomer intercalate to form a hydrophobic core, while the alpha-helices form wings that extend away from the core.</text>
</comment>
<dbReference type="GO" id="GO:0006109">
    <property type="term" value="P:regulation of carbohydrate metabolic process"/>
    <property type="evidence" value="ECO:0007669"/>
    <property type="project" value="InterPro"/>
</dbReference>
<evidence type="ECO:0000256" key="4">
    <source>
        <dbReference type="HAMAP-Rule" id="MF_00167"/>
    </source>
</evidence>